<feature type="chain" id="PRO_5035321436" evidence="12">
    <location>
        <begin position="19"/>
        <end position="478"/>
    </location>
</feature>
<feature type="transmembrane region" description="Helical" evidence="11">
    <location>
        <begin position="425"/>
        <end position="447"/>
    </location>
</feature>
<dbReference type="Gene3D" id="2.10.70.10">
    <property type="entry name" value="Complement Module, domain 1"/>
    <property type="match status" value="1"/>
</dbReference>
<keyword evidence="9" id="KW-0768">Sushi</keyword>
<evidence type="ECO:0000313" key="15">
    <source>
        <dbReference type="Proteomes" id="UP000008143"/>
    </source>
</evidence>
<keyword evidence="3 12" id="KW-0732">Signal</keyword>
<evidence type="ECO:0000256" key="6">
    <source>
        <dbReference type="ARBA" id="ARBA00023136"/>
    </source>
</evidence>
<dbReference type="PANTHER" id="PTHR24051:SF6">
    <property type="entry name" value="FIBRONECTIN TYPE-III DOMAIN-CONTAINING PROTEIN-RELATED"/>
    <property type="match status" value="1"/>
</dbReference>
<evidence type="ECO:0000256" key="4">
    <source>
        <dbReference type="ARBA" id="ARBA00022737"/>
    </source>
</evidence>
<feature type="signal peptide" evidence="12">
    <location>
        <begin position="1"/>
        <end position="18"/>
    </location>
</feature>
<dbReference type="PROSITE" id="PS50923">
    <property type="entry name" value="SUSHI"/>
    <property type="match status" value="1"/>
</dbReference>
<evidence type="ECO:0000256" key="9">
    <source>
        <dbReference type="PROSITE-ProRule" id="PRU00302"/>
    </source>
</evidence>
<evidence type="ECO:0000256" key="1">
    <source>
        <dbReference type="ARBA" id="ARBA00004479"/>
    </source>
</evidence>
<evidence type="ECO:0000256" key="3">
    <source>
        <dbReference type="ARBA" id="ARBA00022729"/>
    </source>
</evidence>
<dbReference type="RefSeq" id="XP_031750880.1">
    <property type="nucleotide sequence ID" value="XM_031895020.1"/>
</dbReference>
<organism evidence="15 16">
    <name type="scientific">Xenopus tropicalis</name>
    <name type="common">Western clawed frog</name>
    <name type="synonym">Silurana tropicalis</name>
    <dbReference type="NCBI Taxonomy" id="8364"/>
    <lineage>
        <taxon>Eukaryota</taxon>
        <taxon>Metazoa</taxon>
        <taxon>Chordata</taxon>
        <taxon>Craniata</taxon>
        <taxon>Vertebrata</taxon>
        <taxon>Euteleostomi</taxon>
        <taxon>Amphibia</taxon>
        <taxon>Batrachia</taxon>
        <taxon>Anura</taxon>
        <taxon>Pipoidea</taxon>
        <taxon>Pipidae</taxon>
        <taxon>Xenopodinae</taxon>
        <taxon>Xenopus</taxon>
        <taxon>Silurana</taxon>
    </lineage>
</organism>
<evidence type="ECO:0000259" key="14">
    <source>
        <dbReference type="PROSITE" id="PS50923"/>
    </source>
</evidence>
<protein>
    <submittedName>
        <fullName evidence="16">Sushi domain-containing protein 1-like isoform X3</fullName>
    </submittedName>
</protein>
<evidence type="ECO:0000256" key="2">
    <source>
        <dbReference type="ARBA" id="ARBA00022692"/>
    </source>
</evidence>
<feature type="domain" description="Fibronectin type-III" evidence="13">
    <location>
        <begin position="326"/>
        <end position="419"/>
    </location>
</feature>
<keyword evidence="2 11" id="KW-0812">Transmembrane</keyword>
<dbReference type="AlphaFoldDB" id="A0A8J1J1J4"/>
<dbReference type="PROSITE" id="PS50853">
    <property type="entry name" value="FN3"/>
    <property type="match status" value="2"/>
</dbReference>
<dbReference type="CDD" id="cd00063">
    <property type="entry name" value="FN3"/>
    <property type="match status" value="1"/>
</dbReference>
<feature type="domain" description="Sushi" evidence="14">
    <location>
        <begin position="33"/>
        <end position="100"/>
    </location>
</feature>
<dbReference type="InterPro" id="IPR036116">
    <property type="entry name" value="FN3_sf"/>
</dbReference>
<keyword evidence="5 11" id="KW-1133">Transmembrane helix</keyword>
<sequence length="478" mass="53153">MSPSCLCCLLLLALAVLGEEEDGQSRDGSHSVAQCAKPTAPGIESVSNQREPNRDYYNRGEEVTVTCAPGYQSVSQIIRCKKTEKNGTRSNWDVSLPCIAPGKPDFTQYPSINNNTLKWRLSETHGVLTGYQLNISAHREYDITFSETESHWLGPNVTEFNMELRNGTNYTVTLRGFTVSGPGEPAVWAHETSIGEPPEPINKWIGVANQAAFFLLHSVPSQHGPISSYEIIIAQGWNGSLRQLCTSYTSTLYNSSQVPTLYTAMLLPAENVTGSMNVTLGDGRHDGTFYNAPLRSDQNYTLYVRVTSTWKKVTKSSCTRFGPFRRKLKFTQFPINNNNNILRWRLSEIHGVVIGYQLNMVAWKEHTVIEEESQRLPPNVMEHRIPMEPGSSYMVTVRALTAAGPGEASLWLSGTPKATGASDSYVRVSLVLKPLFLTVLILILLCVTVKEKWEQRGAGDENQWIETERGGSEEMAPL</sequence>
<dbReference type="Proteomes" id="UP000008143">
    <property type="component" value="Chromosome 1"/>
</dbReference>
<evidence type="ECO:0000256" key="10">
    <source>
        <dbReference type="SAM" id="MobiDB-lite"/>
    </source>
</evidence>
<gene>
    <name evidence="16 17" type="primary">LOC116408244</name>
</gene>
<feature type="region of interest" description="Disordered" evidence="10">
    <location>
        <begin position="22"/>
        <end position="54"/>
    </location>
</feature>
<keyword evidence="7" id="KW-1015">Disulfide bond</keyword>
<comment type="subcellular location">
    <subcellularLocation>
        <location evidence="1">Membrane</location>
        <topology evidence="1">Single-pass type I membrane protein</topology>
    </subcellularLocation>
</comment>
<dbReference type="Xenbase" id="XB-GENE-29093923">
    <property type="gene designation" value="LOC116408244"/>
</dbReference>
<feature type="domain" description="Fibronectin type-III" evidence="13">
    <location>
        <begin position="100"/>
        <end position="197"/>
    </location>
</feature>
<dbReference type="Pfam" id="PF00084">
    <property type="entry name" value="Sushi"/>
    <property type="match status" value="1"/>
</dbReference>
<dbReference type="Pfam" id="PF23144">
    <property type="entry name" value="Fn3_PTPRU"/>
    <property type="match status" value="1"/>
</dbReference>
<keyword evidence="8" id="KW-0325">Glycoprotein</keyword>
<evidence type="ECO:0000256" key="11">
    <source>
        <dbReference type="SAM" id="Phobius"/>
    </source>
</evidence>
<comment type="caution">
    <text evidence="9">Lacks conserved residue(s) required for the propagation of feature annotation.</text>
</comment>
<name>A0A8J1J1J4_XENTR</name>
<dbReference type="Gene3D" id="2.60.40.10">
    <property type="entry name" value="Immunoglobulins"/>
    <property type="match status" value="2"/>
</dbReference>
<proteinExistence type="predicted"/>
<evidence type="ECO:0000313" key="16">
    <source>
        <dbReference type="RefSeq" id="XP_031750880.1"/>
    </source>
</evidence>
<reference evidence="16" key="1">
    <citation type="submission" date="2025-08" db="UniProtKB">
        <authorList>
            <consortium name="RefSeq"/>
        </authorList>
    </citation>
    <scope>IDENTIFICATION</scope>
    <source>
        <strain evidence="16">Nigerian</strain>
        <tissue evidence="16">Liver and blood</tissue>
    </source>
</reference>
<dbReference type="InterPro" id="IPR057598">
    <property type="entry name" value="Fn3_PTPRU"/>
</dbReference>
<keyword evidence="15" id="KW-1185">Reference proteome</keyword>
<keyword evidence="4" id="KW-0677">Repeat</keyword>
<keyword evidence="6 11" id="KW-0472">Membrane</keyword>
<dbReference type="GeneID" id="116408244"/>
<evidence type="ECO:0000256" key="12">
    <source>
        <dbReference type="SAM" id="SignalP"/>
    </source>
</evidence>
<evidence type="ECO:0000256" key="8">
    <source>
        <dbReference type="ARBA" id="ARBA00023180"/>
    </source>
</evidence>
<accession>A0A8J1J1J4</accession>
<dbReference type="InterPro" id="IPR000436">
    <property type="entry name" value="Sushi_SCR_CCP_dom"/>
</dbReference>
<evidence type="ECO:0000256" key="7">
    <source>
        <dbReference type="ARBA" id="ARBA00023157"/>
    </source>
</evidence>
<dbReference type="PANTHER" id="PTHR24051">
    <property type="entry name" value="SUSHI DOMAIN-CONTAINING PROTEIN 1"/>
    <property type="match status" value="1"/>
</dbReference>
<dbReference type="AGR" id="Xenbase:XB-GENE-29093923"/>
<dbReference type="GO" id="GO:0016020">
    <property type="term" value="C:membrane"/>
    <property type="evidence" value="ECO:0007669"/>
    <property type="project" value="UniProtKB-SubCell"/>
</dbReference>
<dbReference type="SUPFAM" id="SSF49265">
    <property type="entry name" value="Fibronectin type III"/>
    <property type="match status" value="2"/>
</dbReference>
<evidence type="ECO:0000256" key="5">
    <source>
        <dbReference type="ARBA" id="ARBA00022989"/>
    </source>
</evidence>
<evidence type="ECO:0000313" key="17">
    <source>
        <dbReference type="Xenbase" id="XB-GENE-29093923"/>
    </source>
</evidence>
<dbReference type="InterPro" id="IPR013783">
    <property type="entry name" value="Ig-like_fold"/>
</dbReference>
<dbReference type="InterPro" id="IPR051622">
    <property type="entry name" value="R-tyr_protein_phosphatases"/>
</dbReference>
<evidence type="ECO:0000259" key="13">
    <source>
        <dbReference type="PROSITE" id="PS50853"/>
    </source>
</evidence>
<dbReference type="InterPro" id="IPR003961">
    <property type="entry name" value="FN3_dom"/>
</dbReference>